<dbReference type="AlphaFoldDB" id="A0A814LW25"/>
<comment type="caution">
    <text evidence="1">The sequence shown here is derived from an EMBL/GenBank/DDBJ whole genome shotgun (WGS) entry which is preliminary data.</text>
</comment>
<feature type="non-terminal residue" evidence="1">
    <location>
        <position position="1"/>
    </location>
</feature>
<dbReference type="EMBL" id="CAJNOC010006106">
    <property type="protein sequence ID" value="CAF1070423.1"/>
    <property type="molecule type" value="Genomic_DNA"/>
</dbReference>
<sequence>IRIRRVLITNDLKWNNQFVSASARANRALGQIKSSFTYLSKETIIPLYTALVRPHLEYAVSSWSPHTKSNIKVLERVTKLVKTIRDKPYEQTKELDMNSLEDRRTRGDLIQMFKIVKGFETAQLVNGVNYAKSLSLNLRRANNLRLVKENTKISNRFQFLKNRIVPVWNSLSNESLSA</sequence>
<organism evidence="1 2">
    <name type="scientific">Brachionus calyciflorus</name>
    <dbReference type="NCBI Taxonomy" id="104777"/>
    <lineage>
        <taxon>Eukaryota</taxon>
        <taxon>Metazoa</taxon>
        <taxon>Spiralia</taxon>
        <taxon>Gnathifera</taxon>
        <taxon>Rotifera</taxon>
        <taxon>Eurotatoria</taxon>
        <taxon>Monogononta</taxon>
        <taxon>Pseudotrocha</taxon>
        <taxon>Ploima</taxon>
        <taxon>Brachionidae</taxon>
        <taxon>Brachionus</taxon>
    </lineage>
</organism>
<gene>
    <name evidence="1" type="ORF">OXX778_LOCUS19698</name>
</gene>
<evidence type="ECO:0000313" key="2">
    <source>
        <dbReference type="Proteomes" id="UP000663879"/>
    </source>
</evidence>
<accession>A0A814LW25</accession>
<reference evidence="1" key="1">
    <citation type="submission" date="2021-02" db="EMBL/GenBank/DDBJ databases">
        <authorList>
            <person name="Nowell W R."/>
        </authorList>
    </citation>
    <scope>NUCLEOTIDE SEQUENCE</scope>
    <source>
        <strain evidence="1">Ploen Becks lab</strain>
    </source>
</reference>
<name>A0A814LW25_9BILA</name>
<keyword evidence="2" id="KW-1185">Reference proteome</keyword>
<protein>
    <submittedName>
        <fullName evidence="1">Uncharacterized protein</fullName>
    </submittedName>
</protein>
<evidence type="ECO:0000313" key="1">
    <source>
        <dbReference type="EMBL" id="CAF1070423.1"/>
    </source>
</evidence>
<dbReference type="PANTHER" id="PTHR33332">
    <property type="entry name" value="REVERSE TRANSCRIPTASE DOMAIN-CONTAINING PROTEIN"/>
    <property type="match status" value="1"/>
</dbReference>
<dbReference type="OrthoDB" id="276744at2759"/>
<proteinExistence type="predicted"/>
<dbReference type="Proteomes" id="UP000663879">
    <property type="component" value="Unassembled WGS sequence"/>
</dbReference>